<evidence type="ECO:0000313" key="1">
    <source>
        <dbReference type="EMBL" id="CAJ2652053.1"/>
    </source>
</evidence>
<keyword evidence="2" id="KW-1185">Reference proteome</keyword>
<accession>A0ACB0K8E8</accession>
<dbReference type="Proteomes" id="UP001177021">
    <property type="component" value="Unassembled WGS sequence"/>
</dbReference>
<reference evidence="1" key="1">
    <citation type="submission" date="2023-10" db="EMBL/GenBank/DDBJ databases">
        <authorList>
            <person name="Rodriguez Cubillos JULIANA M."/>
            <person name="De Vega J."/>
        </authorList>
    </citation>
    <scope>NUCLEOTIDE SEQUENCE</scope>
</reference>
<proteinExistence type="predicted"/>
<organism evidence="1 2">
    <name type="scientific">Trifolium pratense</name>
    <name type="common">Red clover</name>
    <dbReference type="NCBI Taxonomy" id="57577"/>
    <lineage>
        <taxon>Eukaryota</taxon>
        <taxon>Viridiplantae</taxon>
        <taxon>Streptophyta</taxon>
        <taxon>Embryophyta</taxon>
        <taxon>Tracheophyta</taxon>
        <taxon>Spermatophyta</taxon>
        <taxon>Magnoliopsida</taxon>
        <taxon>eudicotyledons</taxon>
        <taxon>Gunneridae</taxon>
        <taxon>Pentapetalae</taxon>
        <taxon>rosids</taxon>
        <taxon>fabids</taxon>
        <taxon>Fabales</taxon>
        <taxon>Fabaceae</taxon>
        <taxon>Papilionoideae</taxon>
        <taxon>50 kb inversion clade</taxon>
        <taxon>NPAAA clade</taxon>
        <taxon>Hologalegina</taxon>
        <taxon>IRL clade</taxon>
        <taxon>Trifolieae</taxon>
        <taxon>Trifolium</taxon>
    </lineage>
</organism>
<evidence type="ECO:0000313" key="2">
    <source>
        <dbReference type="Proteomes" id="UP001177021"/>
    </source>
</evidence>
<protein>
    <submittedName>
        <fullName evidence="1">Uncharacterized protein</fullName>
    </submittedName>
</protein>
<name>A0ACB0K8E8_TRIPR</name>
<gene>
    <name evidence="1" type="ORF">MILVUS5_LOCUS19594</name>
</gene>
<comment type="caution">
    <text evidence="1">The sequence shown here is derived from an EMBL/GenBank/DDBJ whole genome shotgun (WGS) entry which is preliminary data.</text>
</comment>
<sequence length="105" mass="11401">MGRGQGHTARTIEDTGCAVGCMTLDRSNSDIIIAREDAIYYYAVDGRGPCYAYDGPKNLVATFKDYVALASPPTASSKAKIPIVIIGSLEGLKLMIFLTHQLLRY</sequence>
<dbReference type="EMBL" id="CASHSV030000202">
    <property type="protein sequence ID" value="CAJ2652053.1"/>
    <property type="molecule type" value="Genomic_DNA"/>
</dbReference>